<feature type="binding site" evidence="10">
    <location>
        <position position="150"/>
    </location>
    <ligand>
        <name>substrate</name>
    </ligand>
</feature>
<dbReference type="FunFam" id="3.20.20.80:FF:000004">
    <property type="entry name" value="Beta-glucosidase 6-phospho-beta-glucosidase"/>
    <property type="match status" value="1"/>
</dbReference>
<feature type="binding site" evidence="10">
    <location>
        <position position="429"/>
    </location>
    <ligand>
        <name>substrate</name>
    </ligand>
</feature>
<feature type="binding site" evidence="10">
    <location>
        <begin position="436"/>
        <end position="437"/>
    </location>
    <ligand>
        <name>substrate</name>
    </ligand>
</feature>
<evidence type="ECO:0000256" key="11">
    <source>
        <dbReference type="RuleBase" id="RU361175"/>
    </source>
</evidence>
<evidence type="ECO:0000256" key="2">
    <source>
        <dbReference type="ARBA" id="ARBA00010838"/>
    </source>
</evidence>
<dbReference type="PANTHER" id="PTHR10353:SF36">
    <property type="entry name" value="LP05116P"/>
    <property type="match status" value="1"/>
</dbReference>
<dbReference type="InterPro" id="IPR017853">
    <property type="entry name" value="GH"/>
</dbReference>
<dbReference type="EMBL" id="CP042306">
    <property type="protein sequence ID" value="QDZ08593.1"/>
    <property type="molecule type" value="Genomic_DNA"/>
</dbReference>
<feature type="active site" description="Nucleophile" evidence="9">
    <location>
        <position position="382"/>
    </location>
</feature>
<dbReference type="PANTHER" id="PTHR10353">
    <property type="entry name" value="GLYCOSYL HYDROLASE"/>
    <property type="match status" value="1"/>
</dbReference>
<dbReference type="RefSeq" id="WP_146573276.1">
    <property type="nucleotide sequence ID" value="NZ_CP042306.1"/>
</dbReference>
<proteinExistence type="inferred from homology"/>
<dbReference type="Pfam" id="PF00232">
    <property type="entry name" value="Glyco_hydro_1"/>
    <property type="match status" value="1"/>
</dbReference>
<keyword evidence="5" id="KW-0136">Cellulose degradation</keyword>
<dbReference type="PRINTS" id="PR00131">
    <property type="entry name" value="GLHYDRLASE1"/>
</dbReference>
<dbReference type="InterPro" id="IPR017736">
    <property type="entry name" value="Glyco_hydro_1_beta-glucosidase"/>
</dbReference>
<dbReference type="InterPro" id="IPR001360">
    <property type="entry name" value="Glyco_hydro_1"/>
</dbReference>
<keyword evidence="4 11" id="KW-0378">Hydrolase</keyword>
<gene>
    <name evidence="12" type="ORF">FPZ24_14880</name>
</gene>
<keyword evidence="7 11" id="KW-0326">Glycosidase</keyword>
<evidence type="ECO:0000256" key="8">
    <source>
        <dbReference type="ARBA" id="ARBA00023326"/>
    </source>
</evidence>
<dbReference type="Proteomes" id="UP000315673">
    <property type="component" value="Chromosome"/>
</dbReference>
<evidence type="ECO:0000313" key="12">
    <source>
        <dbReference type="EMBL" id="QDZ08593.1"/>
    </source>
</evidence>
<evidence type="ECO:0000256" key="6">
    <source>
        <dbReference type="ARBA" id="ARBA00023277"/>
    </source>
</evidence>
<evidence type="ECO:0000256" key="1">
    <source>
        <dbReference type="ARBA" id="ARBA00000448"/>
    </source>
</evidence>
<dbReference type="GO" id="GO:0030245">
    <property type="term" value="P:cellulose catabolic process"/>
    <property type="evidence" value="ECO:0007669"/>
    <property type="project" value="UniProtKB-KW"/>
</dbReference>
<keyword evidence="6" id="KW-0119">Carbohydrate metabolism</keyword>
<dbReference type="KEGG" id="spai:FPZ24_14880"/>
<accession>A0A5B8LKB6</accession>
<comment type="catalytic activity">
    <reaction evidence="1 11">
        <text>Hydrolysis of terminal, non-reducing beta-D-glucosyl residues with release of beta-D-glucose.</text>
        <dbReference type="EC" id="3.2.1.21"/>
    </reaction>
</comment>
<comment type="similarity">
    <text evidence="2 11">Belongs to the glycosyl hydrolase 1 family.</text>
</comment>
<dbReference type="Gene3D" id="3.20.20.80">
    <property type="entry name" value="Glycosidases"/>
    <property type="match status" value="1"/>
</dbReference>
<reference evidence="12 13" key="1">
    <citation type="submission" date="2019-07" db="EMBL/GenBank/DDBJ databases">
        <title>Full genome sequence of Sphingomonas sp. 4R-6-7(HKS19).</title>
        <authorList>
            <person name="Im W.-T."/>
        </authorList>
    </citation>
    <scope>NUCLEOTIDE SEQUENCE [LARGE SCALE GENOMIC DNA]</scope>
    <source>
        <strain evidence="12 13">HKS19</strain>
    </source>
</reference>
<evidence type="ECO:0000256" key="5">
    <source>
        <dbReference type="ARBA" id="ARBA00023001"/>
    </source>
</evidence>
<evidence type="ECO:0000256" key="10">
    <source>
        <dbReference type="PIRSR" id="PIRSR617736-2"/>
    </source>
</evidence>
<evidence type="ECO:0000313" key="13">
    <source>
        <dbReference type="Proteomes" id="UP000315673"/>
    </source>
</evidence>
<sequence length="476" mass="52731">MNRRDFVRTGLATGAGLSVATTANAIAGTPIDRSFPKDFRWGCATASYQIEGAVNEDGRGASIWDTFSHTPGKVANGDTGDVACDSYHRYREDIALLKNLGVGVYRMSIAWSRIFPDGRGQPNQKGLDYYNRVIDALLAAGIQPYVTLFHWDLPQALPGGWQNRDTAHAFADYAGYMAGKLSDRVRHFITVNELRCFTDLSYQVGIHAPGLKLPPAGINQVRHHGVLAHGLGAQAVRAHAKGDTQVGIADNTSFFVPVIETSEHIAAAKKATREDNAMFLTAIMEGRYIDSYLAAAGKDAPKVQAGDMATIGTPLDFVALNIYTPTYVKADPSVPRGWTPLPHLPQSPRMASPWLYVGPEVAFWGVRLTSELWNPKSLYISENGCSADDVLDAQGRDDDADRIMYLRNYLGQFQRATAEGYPLHGYFLWSLMDNFEWADGYTKRFGIHYVDFKTQQRTPKLSAQWYKELIRRNALV</sequence>
<keyword evidence="13" id="KW-1185">Reference proteome</keyword>
<dbReference type="SUPFAM" id="SSF51445">
    <property type="entry name" value="(Trans)glycosidases"/>
    <property type="match status" value="1"/>
</dbReference>
<evidence type="ECO:0000256" key="4">
    <source>
        <dbReference type="ARBA" id="ARBA00022801"/>
    </source>
</evidence>
<name>A0A5B8LKB6_9SPHN</name>
<evidence type="ECO:0000256" key="7">
    <source>
        <dbReference type="ARBA" id="ARBA00023295"/>
    </source>
</evidence>
<evidence type="ECO:0000256" key="3">
    <source>
        <dbReference type="ARBA" id="ARBA00012744"/>
    </source>
</evidence>
<dbReference type="OrthoDB" id="9765195at2"/>
<feature type="binding site" evidence="10">
    <location>
        <position position="323"/>
    </location>
    <ligand>
        <name>substrate</name>
    </ligand>
</feature>
<protein>
    <recommendedName>
        <fullName evidence="3 11">Beta-glucosidase</fullName>
        <ecNumber evidence="3 11">3.2.1.21</ecNumber>
    </recommendedName>
</protein>
<evidence type="ECO:0000256" key="9">
    <source>
        <dbReference type="PIRSR" id="PIRSR617736-1"/>
    </source>
</evidence>
<dbReference type="GO" id="GO:0008422">
    <property type="term" value="F:beta-glucosidase activity"/>
    <property type="evidence" value="ECO:0007669"/>
    <property type="project" value="UniProtKB-EC"/>
</dbReference>
<feature type="binding site" evidence="10">
    <location>
        <position position="49"/>
    </location>
    <ligand>
        <name>substrate</name>
    </ligand>
</feature>
<organism evidence="12 13">
    <name type="scientific">Sphingomonas panacisoli</name>
    <dbReference type="NCBI Taxonomy" id="1813879"/>
    <lineage>
        <taxon>Bacteria</taxon>
        <taxon>Pseudomonadati</taxon>
        <taxon>Pseudomonadota</taxon>
        <taxon>Alphaproteobacteria</taxon>
        <taxon>Sphingomonadales</taxon>
        <taxon>Sphingomonadaceae</taxon>
        <taxon>Sphingomonas</taxon>
    </lineage>
</organism>
<dbReference type="AlphaFoldDB" id="A0A5B8LKB6"/>
<dbReference type="NCBIfam" id="TIGR03356">
    <property type="entry name" value="BGL"/>
    <property type="match status" value="1"/>
</dbReference>
<dbReference type="PROSITE" id="PS00653">
    <property type="entry name" value="GLYCOSYL_HYDROL_F1_2"/>
    <property type="match status" value="1"/>
</dbReference>
<dbReference type="EC" id="3.2.1.21" evidence="3 11"/>
<keyword evidence="8" id="KW-0624">Polysaccharide degradation</keyword>
<dbReference type="GO" id="GO:0005829">
    <property type="term" value="C:cytosol"/>
    <property type="evidence" value="ECO:0007669"/>
    <property type="project" value="TreeGrafter"/>
</dbReference>
<dbReference type="InterPro" id="IPR033132">
    <property type="entry name" value="GH_1_N_CS"/>
</dbReference>
<feature type="binding site" evidence="10">
    <location>
        <position position="192"/>
    </location>
    <ligand>
        <name>substrate</name>
    </ligand>
</feature>
<feature type="active site" description="Proton donor" evidence="9">
    <location>
        <position position="193"/>
    </location>
</feature>